<dbReference type="Proteomes" id="UP000002668">
    <property type="component" value="Genome"/>
</dbReference>
<dbReference type="VEuPathDB" id="FungiDB:LEMA_uP050820.1"/>
<dbReference type="InParanoid" id="E4ZM27"/>
<gene>
    <name evidence="1" type="ORF">LEMA_uP050820.1</name>
</gene>
<proteinExistence type="predicted"/>
<evidence type="ECO:0000313" key="2">
    <source>
        <dbReference type="Proteomes" id="UP000002668"/>
    </source>
</evidence>
<organism evidence="2">
    <name type="scientific">Leptosphaeria maculans (strain JN3 / isolate v23.1.3 / race Av1-4-5-6-7-8)</name>
    <name type="common">Blackleg fungus</name>
    <name type="synonym">Phoma lingam</name>
    <dbReference type="NCBI Taxonomy" id="985895"/>
    <lineage>
        <taxon>Eukaryota</taxon>
        <taxon>Fungi</taxon>
        <taxon>Dikarya</taxon>
        <taxon>Ascomycota</taxon>
        <taxon>Pezizomycotina</taxon>
        <taxon>Dothideomycetes</taxon>
        <taxon>Pleosporomycetidae</taxon>
        <taxon>Pleosporales</taxon>
        <taxon>Pleosporineae</taxon>
        <taxon>Leptosphaeriaceae</taxon>
        <taxon>Plenodomus</taxon>
        <taxon>Plenodomus lingam/Leptosphaeria maculans species complex</taxon>
    </lineage>
</organism>
<dbReference type="EMBL" id="FP929094">
    <property type="protein sequence ID" value="CBX92376.1"/>
    <property type="molecule type" value="Genomic_DNA"/>
</dbReference>
<accession>E4ZM27</accession>
<keyword evidence="2" id="KW-1185">Reference proteome</keyword>
<dbReference type="AlphaFoldDB" id="E4ZM27"/>
<name>E4ZM27_LEPMJ</name>
<dbReference type="HOGENOM" id="CLU_3014605_0_0_1"/>
<evidence type="ECO:0000313" key="1">
    <source>
        <dbReference type="EMBL" id="CBX92376.1"/>
    </source>
</evidence>
<protein>
    <submittedName>
        <fullName evidence="1">Predicted protein</fullName>
    </submittedName>
</protein>
<sequence>MHSVVHANKPLHLLYRDEPSKIGASLNGAGGTGTVHVGTFTSDMLYLLPAERKYGH</sequence>
<reference evidence="2" key="1">
    <citation type="journal article" date="2011" name="Nat. Commun.">
        <title>Effector diversification within compartments of the Leptosphaeria maculans genome affected by Repeat-Induced Point mutations.</title>
        <authorList>
            <person name="Rouxel T."/>
            <person name="Grandaubert J."/>
            <person name="Hane J.K."/>
            <person name="Hoede C."/>
            <person name="van de Wouw A.P."/>
            <person name="Couloux A."/>
            <person name="Dominguez V."/>
            <person name="Anthouard V."/>
            <person name="Bally P."/>
            <person name="Bourras S."/>
            <person name="Cozijnsen A.J."/>
            <person name="Ciuffetti L.M."/>
            <person name="Degrave A."/>
            <person name="Dilmaghani A."/>
            <person name="Duret L."/>
            <person name="Fudal I."/>
            <person name="Goodwin S.B."/>
            <person name="Gout L."/>
            <person name="Glaser N."/>
            <person name="Linglin J."/>
            <person name="Kema G.H.J."/>
            <person name="Lapalu N."/>
            <person name="Lawrence C.B."/>
            <person name="May K."/>
            <person name="Meyer M."/>
            <person name="Ollivier B."/>
            <person name="Poulain J."/>
            <person name="Schoch C.L."/>
            <person name="Simon A."/>
            <person name="Spatafora J.W."/>
            <person name="Stachowiak A."/>
            <person name="Turgeon B.G."/>
            <person name="Tyler B.M."/>
            <person name="Vincent D."/>
            <person name="Weissenbach J."/>
            <person name="Amselem J."/>
            <person name="Quesneville H."/>
            <person name="Oliver R.P."/>
            <person name="Wincker P."/>
            <person name="Balesdent M.-H."/>
            <person name="Howlett B.J."/>
        </authorList>
    </citation>
    <scope>NUCLEOTIDE SEQUENCE [LARGE SCALE GENOMIC DNA]</scope>
    <source>
        <strain evidence="2">JN3 / isolate v23.1.3 / race Av1-4-5-6-7-8</strain>
    </source>
</reference>